<dbReference type="Proteomes" id="UP001278500">
    <property type="component" value="Unassembled WGS sequence"/>
</dbReference>
<gene>
    <name evidence="1" type="ORF">B0H65DRAFT_465142</name>
</gene>
<comment type="caution">
    <text evidence="1">The sequence shown here is derived from an EMBL/GenBank/DDBJ whole genome shotgun (WGS) entry which is preliminary data.</text>
</comment>
<evidence type="ECO:0000313" key="2">
    <source>
        <dbReference type="Proteomes" id="UP001278500"/>
    </source>
</evidence>
<evidence type="ECO:0000313" key="1">
    <source>
        <dbReference type="EMBL" id="KAK3344973.1"/>
    </source>
</evidence>
<reference evidence="1" key="1">
    <citation type="journal article" date="2023" name="Mol. Phylogenet. Evol.">
        <title>Genome-scale phylogeny and comparative genomics of the fungal order Sordariales.</title>
        <authorList>
            <person name="Hensen N."/>
            <person name="Bonometti L."/>
            <person name="Westerberg I."/>
            <person name="Brannstrom I.O."/>
            <person name="Guillou S."/>
            <person name="Cros-Aarteil S."/>
            <person name="Calhoun S."/>
            <person name="Haridas S."/>
            <person name="Kuo A."/>
            <person name="Mondo S."/>
            <person name="Pangilinan J."/>
            <person name="Riley R."/>
            <person name="LaButti K."/>
            <person name="Andreopoulos B."/>
            <person name="Lipzen A."/>
            <person name="Chen C."/>
            <person name="Yan M."/>
            <person name="Daum C."/>
            <person name="Ng V."/>
            <person name="Clum A."/>
            <person name="Steindorff A."/>
            <person name="Ohm R.A."/>
            <person name="Martin F."/>
            <person name="Silar P."/>
            <person name="Natvig D.O."/>
            <person name="Lalanne C."/>
            <person name="Gautier V."/>
            <person name="Ament-Velasquez S.L."/>
            <person name="Kruys A."/>
            <person name="Hutchinson M.I."/>
            <person name="Powell A.J."/>
            <person name="Barry K."/>
            <person name="Miller A.N."/>
            <person name="Grigoriev I.V."/>
            <person name="Debuchy R."/>
            <person name="Gladieux P."/>
            <person name="Hiltunen Thoren M."/>
            <person name="Johannesson H."/>
        </authorList>
    </citation>
    <scope>NUCLEOTIDE SEQUENCE</scope>
    <source>
        <strain evidence="1">CBS 560.94</strain>
    </source>
</reference>
<accession>A0AAE0JFD6</accession>
<organism evidence="1 2">
    <name type="scientific">Neurospora tetraspora</name>
    <dbReference type="NCBI Taxonomy" id="94610"/>
    <lineage>
        <taxon>Eukaryota</taxon>
        <taxon>Fungi</taxon>
        <taxon>Dikarya</taxon>
        <taxon>Ascomycota</taxon>
        <taxon>Pezizomycotina</taxon>
        <taxon>Sordariomycetes</taxon>
        <taxon>Sordariomycetidae</taxon>
        <taxon>Sordariales</taxon>
        <taxon>Sordariaceae</taxon>
        <taxon>Neurospora</taxon>
    </lineage>
</organism>
<dbReference type="GeneID" id="87863946"/>
<name>A0AAE0JFD6_9PEZI</name>
<dbReference type="RefSeq" id="XP_062681586.1">
    <property type="nucleotide sequence ID" value="XM_062826792.1"/>
</dbReference>
<proteinExistence type="predicted"/>
<reference evidence="1" key="2">
    <citation type="submission" date="2023-06" db="EMBL/GenBank/DDBJ databases">
        <authorList>
            <consortium name="Lawrence Berkeley National Laboratory"/>
            <person name="Haridas S."/>
            <person name="Hensen N."/>
            <person name="Bonometti L."/>
            <person name="Westerberg I."/>
            <person name="Brannstrom I.O."/>
            <person name="Guillou S."/>
            <person name="Cros-Aarteil S."/>
            <person name="Calhoun S."/>
            <person name="Kuo A."/>
            <person name="Mondo S."/>
            <person name="Pangilinan J."/>
            <person name="Riley R."/>
            <person name="Labutti K."/>
            <person name="Andreopoulos B."/>
            <person name="Lipzen A."/>
            <person name="Chen C."/>
            <person name="Yanf M."/>
            <person name="Daum C."/>
            <person name="Ng V."/>
            <person name="Clum A."/>
            <person name="Steindorff A."/>
            <person name="Ohm R."/>
            <person name="Martin F."/>
            <person name="Silar P."/>
            <person name="Natvig D."/>
            <person name="Lalanne C."/>
            <person name="Gautier V."/>
            <person name="Ament-Velasquez S.L."/>
            <person name="Kruys A."/>
            <person name="Hutchinson M.I."/>
            <person name="Powell A.J."/>
            <person name="Barry K."/>
            <person name="Miller A.N."/>
            <person name="Grigoriev I.V."/>
            <person name="Debuchy R."/>
            <person name="Gladieux P."/>
            <person name="Thoren M.H."/>
            <person name="Johannesson H."/>
        </authorList>
    </citation>
    <scope>NUCLEOTIDE SEQUENCE</scope>
    <source>
        <strain evidence="1">CBS 560.94</strain>
    </source>
</reference>
<sequence length="102" mass="10981">MSSGRSMNSIRRPGEAMRISQPLAIYSICSLLGPLSIQSIGRPRAVHEIDQTTGKRDEDIAAFGKLFHVLLVGFPSELLHSPATKTGRAHLSSSPRIDPGST</sequence>
<dbReference type="EMBL" id="JAUEPP010000004">
    <property type="protein sequence ID" value="KAK3344973.1"/>
    <property type="molecule type" value="Genomic_DNA"/>
</dbReference>
<keyword evidence="2" id="KW-1185">Reference proteome</keyword>
<dbReference type="AlphaFoldDB" id="A0AAE0JFD6"/>
<protein>
    <submittedName>
        <fullName evidence="1">Uncharacterized protein</fullName>
    </submittedName>
</protein>